<keyword evidence="2 4" id="KW-0378">Hydrolase</keyword>
<dbReference type="InterPro" id="IPR013189">
    <property type="entry name" value="Glyco_hydro_32_C"/>
</dbReference>
<proteinExistence type="inferred from homology"/>
<dbReference type="Gene3D" id="2.60.120.560">
    <property type="entry name" value="Exo-inulinase, domain 1"/>
    <property type="match status" value="1"/>
</dbReference>
<keyword evidence="9" id="KW-1185">Reference proteome</keyword>
<keyword evidence="5" id="KW-0732">Signal</keyword>
<dbReference type="GO" id="GO:0005987">
    <property type="term" value="P:sucrose catabolic process"/>
    <property type="evidence" value="ECO:0007669"/>
    <property type="project" value="TreeGrafter"/>
</dbReference>
<dbReference type="Gene3D" id="2.115.10.20">
    <property type="entry name" value="Glycosyl hydrolase domain, family 43"/>
    <property type="match status" value="1"/>
</dbReference>
<dbReference type="AlphaFoldDB" id="A0A1H8AXA5"/>
<evidence type="ECO:0000256" key="4">
    <source>
        <dbReference type="RuleBase" id="RU362110"/>
    </source>
</evidence>
<dbReference type="RefSeq" id="WP_089917288.1">
    <property type="nucleotide sequence ID" value="NZ_FOBB01000006.1"/>
</dbReference>
<dbReference type="STRING" id="573321.SAMN04488505_10653"/>
<reference evidence="8 9" key="1">
    <citation type="submission" date="2016-10" db="EMBL/GenBank/DDBJ databases">
        <authorList>
            <person name="de Groot N.N."/>
        </authorList>
    </citation>
    <scope>NUCLEOTIDE SEQUENCE [LARGE SCALE GENOMIC DNA]</scope>
    <source>
        <strain evidence="8 9">DSM 21039</strain>
    </source>
</reference>
<dbReference type="Proteomes" id="UP000198984">
    <property type="component" value="Unassembled WGS sequence"/>
</dbReference>
<protein>
    <submittedName>
        <fullName evidence="8">Levanase</fullName>
    </submittedName>
</protein>
<dbReference type="PANTHER" id="PTHR42800">
    <property type="entry name" value="EXOINULINASE INUD (AFU_ORTHOLOGUE AFUA_5G00480)"/>
    <property type="match status" value="1"/>
</dbReference>
<dbReference type="Pfam" id="PF08244">
    <property type="entry name" value="Glyco_hydro_32C"/>
    <property type="match status" value="1"/>
</dbReference>
<dbReference type="PANTHER" id="PTHR42800:SF1">
    <property type="entry name" value="EXOINULINASE INUD (AFU_ORTHOLOGUE AFUA_5G00480)"/>
    <property type="match status" value="1"/>
</dbReference>
<evidence type="ECO:0000313" key="9">
    <source>
        <dbReference type="Proteomes" id="UP000198984"/>
    </source>
</evidence>
<feature type="domain" description="Glycosyl hydrolase family 32 N-terminal" evidence="6">
    <location>
        <begin position="36"/>
        <end position="344"/>
    </location>
</feature>
<sequence>MKKLFSISLLAAALLPAMLHAQDATTPTPQWRPVYHFTPAKNWTNDPNGLIYLDGVYHLYYQHNPFENKWGHMSWGHATSKDLLHWKHLPVAIPEMESKDTTTWIFSGSAVLDKHNSSGFGKNGKAPIVAIYTADQPKQQKESQFIAYSNDGGLTYTQYAGNPVVDINKKDFRDPSVIWLEDQHKWLMTVAVPAEHKVQFYSSANLKNWELLSEFGGQGDTRKIWECPSLTPLYVDGDPSKKKWLLMVSSGNPDAATGMQYFIGDFDGKTFTNNNPAESKLFVDYGKTFYAAIPYNHLPEGRQTMVGWLMPFETATFPWRGQMSIPRDLLLKTTPAGIRLFQQPSAVLNASLDKLPAAKKLVKKNVTINNQELPLNTANNFNTNTNWIEAEFTPATATDFGLKVAQQTGGTETVLGYNTQSHELYLANMKEGKVTGDVQKLQVQPVNNKIKLQVLFDKSSLEVFVNDGEQVLTTLLFPAPGATGFAAFAKEGSVELNELKVWNLDK</sequence>
<accession>A0A1H8AXA5</accession>
<name>A0A1H8AXA5_9BACT</name>
<dbReference type="InterPro" id="IPR001362">
    <property type="entry name" value="Glyco_hydro_32"/>
</dbReference>
<dbReference type="GO" id="GO:0005737">
    <property type="term" value="C:cytoplasm"/>
    <property type="evidence" value="ECO:0007669"/>
    <property type="project" value="TreeGrafter"/>
</dbReference>
<dbReference type="OrthoDB" id="9759709at2"/>
<organism evidence="8 9">
    <name type="scientific">Chitinophaga rupis</name>
    <dbReference type="NCBI Taxonomy" id="573321"/>
    <lineage>
        <taxon>Bacteria</taxon>
        <taxon>Pseudomonadati</taxon>
        <taxon>Bacteroidota</taxon>
        <taxon>Chitinophagia</taxon>
        <taxon>Chitinophagales</taxon>
        <taxon>Chitinophagaceae</taxon>
        <taxon>Chitinophaga</taxon>
    </lineage>
</organism>
<evidence type="ECO:0000256" key="3">
    <source>
        <dbReference type="ARBA" id="ARBA00023295"/>
    </source>
</evidence>
<evidence type="ECO:0000313" key="8">
    <source>
        <dbReference type="EMBL" id="SEM75382.1"/>
    </source>
</evidence>
<dbReference type="Pfam" id="PF00251">
    <property type="entry name" value="Glyco_hydro_32N"/>
    <property type="match status" value="1"/>
</dbReference>
<feature type="domain" description="Glycosyl hydrolase family 32 C-terminal" evidence="7">
    <location>
        <begin position="363"/>
        <end position="503"/>
    </location>
</feature>
<feature type="signal peptide" evidence="5">
    <location>
        <begin position="1"/>
        <end position="21"/>
    </location>
</feature>
<dbReference type="EMBL" id="FOBB01000006">
    <property type="protein sequence ID" value="SEM75382.1"/>
    <property type="molecule type" value="Genomic_DNA"/>
</dbReference>
<dbReference type="GO" id="GO:0004575">
    <property type="term" value="F:sucrose alpha-glucosidase activity"/>
    <property type="evidence" value="ECO:0007669"/>
    <property type="project" value="TreeGrafter"/>
</dbReference>
<evidence type="ECO:0000259" key="6">
    <source>
        <dbReference type="Pfam" id="PF00251"/>
    </source>
</evidence>
<evidence type="ECO:0000256" key="5">
    <source>
        <dbReference type="SAM" id="SignalP"/>
    </source>
</evidence>
<evidence type="ECO:0000256" key="2">
    <source>
        <dbReference type="ARBA" id="ARBA00022801"/>
    </source>
</evidence>
<gene>
    <name evidence="8" type="ORF">SAMN04488505_10653</name>
</gene>
<comment type="similarity">
    <text evidence="1 4">Belongs to the glycosyl hydrolase 32 family.</text>
</comment>
<dbReference type="InterPro" id="IPR013148">
    <property type="entry name" value="Glyco_hydro_32_N"/>
</dbReference>
<evidence type="ECO:0000256" key="1">
    <source>
        <dbReference type="ARBA" id="ARBA00009902"/>
    </source>
</evidence>
<keyword evidence="3 4" id="KW-0326">Glycosidase</keyword>
<feature type="chain" id="PRO_5011508558" evidence="5">
    <location>
        <begin position="22"/>
        <end position="506"/>
    </location>
</feature>
<dbReference type="InterPro" id="IPR023296">
    <property type="entry name" value="Glyco_hydro_beta-prop_sf"/>
</dbReference>
<dbReference type="SUPFAM" id="SSF75005">
    <property type="entry name" value="Arabinanase/levansucrase/invertase"/>
    <property type="match status" value="1"/>
</dbReference>
<evidence type="ECO:0000259" key="7">
    <source>
        <dbReference type="Pfam" id="PF08244"/>
    </source>
</evidence>
<dbReference type="CDD" id="cd18622">
    <property type="entry name" value="GH32_Inu-like"/>
    <property type="match status" value="1"/>
</dbReference>
<dbReference type="SUPFAM" id="SSF49899">
    <property type="entry name" value="Concanavalin A-like lectins/glucanases"/>
    <property type="match status" value="1"/>
</dbReference>
<dbReference type="SMART" id="SM00640">
    <property type="entry name" value="Glyco_32"/>
    <property type="match status" value="1"/>
</dbReference>
<dbReference type="InterPro" id="IPR013320">
    <property type="entry name" value="ConA-like_dom_sf"/>
</dbReference>